<accession>A0A3G5AHL5</accession>
<gene>
    <name evidence="1" type="ORF">Satyrvirus41_6</name>
</gene>
<organism evidence="1">
    <name type="scientific">Satyrvirus sp</name>
    <dbReference type="NCBI Taxonomy" id="2487771"/>
    <lineage>
        <taxon>Viruses</taxon>
        <taxon>Varidnaviria</taxon>
        <taxon>Bamfordvirae</taxon>
        <taxon>Nucleocytoviricota</taxon>
        <taxon>Megaviricetes</taxon>
        <taxon>Imitervirales</taxon>
        <taxon>Mimiviridae</taxon>
        <taxon>Megamimivirinae</taxon>
    </lineage>
</organism>
<dbReference type="EMBL" id="MK072477">
    <property type="protein sequence ID" value="AYV85791.1"/>
    <property type="molecule type" value="Genomic_DNA"/>
</dbReference>
<name>A0A3G5AHL5_9VIRU</name>
<reference evidence="1" key="1">
    <citation type="submission" date="2018-10" db="EMBL/GenBank/DDBJ databases">
        <title>Hidden diversity of soil giant viruses.</title>
        <authorList>
            <person name="Schulz F."/>
            <person name="Alteio L."/>
            <person name="Goudeau D."/>
            <person name="Ryan E.M."/>
            <person name="Malmstrom R.R."/>
            <person name="Blanchard J."/>
            <person name="Woyke T."/>
        </authorList>
    </citation>
    <scope>NUCLEOTIDE SEQUENCE</scope>
    <source>
        <strain evidence="1">SAV1</strain>
    </source>
</reference>
<sequence length="165" mass="20026">MSLSIGSPCCLHFFCSCGKTNFNCKDYRLCHYCRKKKYFYRDHYICVDCKIGFKSLYHHEIRPNAERSELYKYENINEINFEGKRCSKCGKDAIRVSFDFRVPKKKNLKEWEKIKNEIQLIGEYEFFEKYSYECGGSYFIKKQKLYDQRSKNPWTFDVWINKHIS</sequence>
<proteinExistence type="predicted"/>
<protein>
    <submittedName>
        <fullName evidence="1">Uncharacterized protein</fullName>
    </submittedName>
</protein>
<evidence type="ECO:0000313" key="1">
    <source>
        <dbReference type="EMBL" id="AYV85791.1"/>
    </source>
</evidence>